<keyword evidence="6" id="KW-0378">Hydrolase</keyword>
<dbReference type="PANTHER" id="PTHR30408:SF12">
    <property type="entry name" value="TYPE I RESTRICTION ENZYME MJAVIII SPECIFICITY SUBUNIT"/>
    <property type="match status" value="1"/>
</dbReference>
<evidence type="ECO:0000313" key="6">
    <source>
        <dbReference type="EMBL" id="RFF38683.1"/>
    </source>
</evidence>
<dbReference type="Gene3D" id="3.90.220.20">
    <property type="entry name" value="DNA methylase specificity domains"/>
    <property type="match status" value="2"/>
</dbReference>
<evidence type="ECO:0000256" key="3">
    <source>
        <dbReference type="ARBA" id="ARBA00023125"/>
    </source>
</evidence>
<keyword evidence="3" id="KW-0238">DNA-binding</keyword>
<keyword evidence="2" id="KW-0680">Restriction system</keyword>
<organism evidence="6 7">
    <name type="scientific">Xanthomonas nasturtii</name>
    <dbReference type="NCBI Taxonomy" id="1843581"/>
    <lineage>
        <taxon>Bacteria</taxon>
        <taxon>Pseudomonadati</taxon>
        <taxon>Pseudomonadota</taxon>
        <taxon>Gammaproteobacteria</taxon>
        <taxon>Lysobacterales</taxon>
        <taxon>Lysobacteraceae</taxon>
        <taxon>Xanthomonas</taxon>
    </lineage>
</organism>
<accession>A0A3E1KJA9</accession>
<comment type="caution">
    <text evidence="6">The sequence shown here is derived from an EMBL/GenBank/DDBJ whole genome shotgun (WGS) entry which is preliminary data.</text>
</comment>
<dbReference type="AlphaFoldDB" id="A0A3E1KJA9"/>
<keyword evidence="6" id="KW-0255">Endonuclease</keyword>
<keyword evidence="6" id="KW-0540">Nuclease</keyword>
<gene>
    <name evidence="6" type="ORF">DZD52_11685</name>
</gene>
<sequence length="475" mass="52795">MTRVTRCQKHLFYSQPAIPHVASCLPLTSHQPSIRRKVTRKAVMLPEGWSRRPLHEVADVRTGVAKGKTGLTDPVELPYLRVANVQDGFIDLSEVKTIAVERHQIDRYSLQAGDILMTEGGDFDKLGRGAVWSGTIDPCLHQNHVFAVRAKRELVNPLFLSALSGSEYGRTYFLGCAKRSTNLASINSSQLKAFPVLLPPVAEQNQIAHILSTWDQAIATTEHLLANGRMQWNALIGITLHLPSANPDSSAPAENNNFPASVQPGIPTLPPAPPEWRRIQLGDHLKEVRRQAVLTKNETYTLVTVKRSRGGVALREVLQGKEVKTPTQFYVHTDDFLISKRQIVHGACGIVPPALDGAVVSNEYAVLNTDGEIDLQFLRYLSETRYFQQTCFHSSIGVHVEKMIFKVDHWLNWPFNIPPLARQQHIVEILDIASREIAAISKQLKALKREKSALMSQLITGKRRVRLPAGGASTA</sequence>
<keyword evidence="4" id="KW-0175">Coiled coil</keyword>
<evidence type="ECO:0000313" key="7">
    <source>
        <dbReference type="Proteomes" id="UP000259570"/>
    </source>
</evidence>
<dbReference type="OrthoDB" id="398435at2"/>
<protein>
    <submittedName>
        <fullName evidence="6">Restriction endonuclease subunit S</fullName>
    </submittedName>
</protein>
<dbReference type="GO" id="GO:0009307">
    <property type="term" value="P:DNA restriction-modification system"/>
    <property type="evidence" value="ECO:0007669"/>
    <property type="project" value="UniProtKB-KW"/>
</dbReference>
<feature type="coiled-coil region" evidence="4">
    <location>
        <begin position="430"/>
        <end position="457"/>
    </location>
</feature>
<dbReference type="PANTHER" id="PTHR30408">
    <property type="entry name" value="TYPE-1 RESTRICTION ENZYME ECOKI SPECIFICITY PROTEIN"/>
    <property type="match status" value="1"/>
</dbReference>
<dbReference type="CDD" id="cd17253">
    <property type="entry name" value="RMtype1_S_Eco933I-TRD2-CR2_like"/>
    <property type="match status" value="1"/>
</dbReference>
<dbReference type="InterPro" id="IPR044946">
    <property type="entry name" value="Restrct_endonuc_typeI_TRD_sf"/>
</dbReference>
<dbReference type="Pfam" id="PF01420">
    <property type="entry name" value="Methylase_S"/>
    <property type="match status" value="2"/>
</dbReference>
<dbReference type="Proteomes" id="UP000259570">
    <property type="component" value="Unassembled WGS sequence"/>
</dbReference>
<dbReference type="SUPFAM" id="SSF116734">
    <property type="entry name" value="DNA methylase specificity domain"/>
    <property type="match status" value="2"/>
</dbReference>
<evidence type="ECO:0000256" key="1">
    <source>
        <dbReference type="ARBA" id="ARBA00010923"/>
    </source>
</evidence>
<feature type="domain" description="Type I restriction modification DNA specificity" evidence="5">
    <location>
        <begin position="46"/>
        <end position="225"/>
    </location>
</feature>
<dbReference type="GO" id="GO:0004519">
    <property type="term" value="F:endonuclease activity"/>
    <property type="evidence" value="ECO:0007669"/>
    <property type="project" value="UniProtKB-KW"/>
</dbReference>
<dbReference type="EMBL" id="QUZM01000020">
    <property type="protein sequence ID" value="RFF38683.1"/>
    <property type="molecule type" value="Genomic_DNA"/>
</dbReference>
<comment type="similarity">
    <text evidence="1">Belongs to the type-I restriction system S methylase family.</text>
</comment>
<evidence type="ECO:0000256" key="2">
    <source>
        <dbReference type="ARBA" id="ARBA00022747"/>
    </source>
</evidence>
<dbReference type="GO" id="GO:0003677">
    <property type="term" value="F:DNA binding"/>
    <property type="evidence" value="ECO:0007669"/>
    <property type="project" value="UniProtKB-KW"/>
</dbReference>
<dbReference type="RefSeq" id="WP_116905957.1">
    <property type="nucleotide sequence ID" value="NZ_JAMBEH010000017.1"/>
</dbReference>
<dbReference type="InterPro" id="IPR000055">
    <property type="entry name" value="Restrct_endonuc_typeI_TRD"/>
</dbReference>
<evidence type="ECO:0000256" key="4">
    <source>
        <dbReference type="SAM" id="Coils"/>
    </source>
</evidence>
<reference evidence="6 7" key="1">
    <citation type="submission" date="2018-08" db="EMBL/GenBank/DDBJ databases">
        <title>Genome sequencing of X. nasturtii WHRI 8984.</title>
        <authorList>
            <person name="Studholme D.J."/>
            <person name="Mchugh J."/>
            <person name="Vicente J."/>
        </authorList>
    </citation>
    <scope>NUCLEOTIDE SEQUENCE [LARGE SCALE GENOMIC DNA]</scope>
    <source>
        <strain evidence="6 7">WHRI 8984</strain>
    </source>
</reference>
<name>A0A3E1KJA9_9XANT</name>
<feature type="domain" description="Type I restriction modification DNA specificity" evidence="5">
    <location>
        <begin position="293"/>
        <end position="447"/>
    </location>
</feature>
<proteinExistence type="inferred from homology"/>
<evidence type="ECO:0000259" key="5">
    <source>
        <dbReference type="Pfam" id="PF01420"/>
    </source>
</evidence>
<dbReference type="InterPro" id="IPR052021">
    <property type="entry name" value="Type-I_RS_S_subunit"/>
</dbReference>